<dbReference type="NCBIfam" id="TIGR04129">
    <property type="entry name" value="CxxH_BA5709"/>
    <property type="match status" value="1"/>
</dbReference>
<dbReference type="EMBL" id="CP048104">
    <property type="protein sequence ID" value="QKG85794.1"/>
    <property type="molecule type" value="Genomic_DNA"/>
</dbReference>
<proteinExistence type="predicted"/>
<dbReference type="KEGG" id="kpul:GXN76_15920"/>
<reference evidence="1 2" key="1">
    <citation type="submission" date="2020-01" db="EMBL/GenBank/DDBJ databases">
        <authorList>
            <person name="Gulvik C.A."/>
            <person name="Batra D.G."/>
        </authorList>
    </citation>
    <scope>NUCLEOTIDE SEQUENCE [LARGE SCALE GENOMIC DNA]</scope>
    <source>
        <strain evidence="1 2">W9323</strain>
    </source>
</reference>
<keyword evidence="2" id="KW-1185">Reference proteome</keyword>
<dbReference type="Pfam" id="PF14116">
    <property type="entry name" value="YyzF"/>
    <property type="match status" value="1"/>
</dbReference>
<protein>
    <submittedName>
        <fullName evidence="1">CxxH/CxxC protein</fullName>
    </submittedName>
</protein>
<name>A0A7D4CI70_9BACL</name>
<dbReference type="InterPro" id="IPR025626">
    <property type="entry name" value="YyzF"/>
</dbReference>
<evidence type="ECO:0000313" key="1">
    <source>
        <dbReference type="EMBL" id="QKG85794.1"/>
    </source>
</evidence>
<evidence type="ECO:0000313" key="2">
    <source>
        <dbReference type="Proteomes" id="UP000503088"/>
    </source>
</evidence>
<organism evidence="1 2">
    <name type="scientific">Kroppenstedtia pulmonis</name>
    <dbReference type="NCBI Taxonomy" id="1380685"/>
    <lineage>
        <taxon>Bacteria</taxon>
        <taxon>Bacillati</taxon>
        <taxon>Bacillota</taxon>
        <taxon>Bacilli</taxon>
        <taxon>Bacillales</taxon>
        <taxon>Thermoactinomycetaceae</taxon>
        <taxon>Kroppenstedtia</taxon>
    </lineage>
</organism>
<gene>
    <name evidence="1" type="ORF">GXN76_15920</name>
</gene>
<accession>A0A7D4CI70</accession>
<dbReference type="AlphaFoldDB" id="A0A7D4CI70"/>
<dbReference type="RefSeq" id="WP_173224901.1">
    <property type="nucleotide sequence ID" value="NZ_CP048104.1"/>
</dbReference>
<sequence>METNLTKHPTRWYACQEHIEVLLDQIVDEQEVAPTLLPWEEGMSDSPDPVCDWCQKKPAYILTIEEEHP</sequence>
<dbReference type="Proteomes" id="UP000503088">
    <property type="component" value="Chromosome"/>
</dbReference>